<evidence type="ECO:0000256" key="1">
    <source>
        <dbReference type="ARBA" id="ARBA00004141"/>
    </source>
</evidence>
<evidence type="ECO:0000256" key="3">
    <source>
        <dbReference type="ARBA" id="ARBA00022692"/>
    </source>
</evidence>
<comment type="subcellular location">
    <subcellularLocation>
        <location evidence="1">Membrane</location>
        <topology evidence="1">Multi-pass membrane protein</topology>
    </subcellularLocation>
</comment>
<gene>
    <name evidence="8" type="ORF">ACFFLI_11115</name>
</gene>
<dbReference type="PANTHER" id="PTHR38459:SF5">
    <property type="entry name" value="CELL WALL TEICHOIC ACID GLYCOSYLATION PROTEIN GTCA"/>
    <property type="match status" value="1"/>
</dbReference>
<comment type="similarity">
    <text evidence="2">Belongs to the GtrA family.</text>
</comment>
<dbReference type="PANTHER" id="PTHR38459">
    <property type="entry name" value="PROPHAGE BACTOPRENOL-LINKED GLUCOSE TRANSLOCASE HOMOLOG"/>
    <property type="match status" value="1"/>
</dbReference>
<dbReference type="RefSeq" id="WP_137642642.1">
    <property type="nucleotide sequence ID" value="NZ_BJEA01000010.1"/>
</dbReference>
<protein>
    <submittedName>
        <fullName evidence="8">GtrA family protein</fullName>
    </submittedName>
</protein>
<dbReference type="Pfam" id="PF04138">
    <property type="entry name" value="GtrA_DPMS_TM"/>
    <property type="match status" value="1"/>
</dbReference>
<feature type="transmembrane region" description="Helical" evidence="6">
    <location>
        <begin position="110"/>
        <end position="132"/>
    </location>
</feature>
<feature type="transmembrane region" description="Helical" evidence="6">
    <location>
        <begin position="81"/>
        <end position="104"/>
    </location>
</feature>
<dbReference type="EMBL" id="JBHLZY010000025">
    <property type="protein sequence ID" value="MFB9770413.1"/>
    <property type="molecule type" value="Genomic_DNA"/>
</dbReference>
<evidence type="ECO:0000256" key="5">
    <source>
        <dbReference type="ARBA" id="ARBA00023136"/>
    </source>
</evidence>
<keyword evidence="4 6" id="KW-1133">Transmembrane helix</keyword>
<feature type="domain" description="GtrA/DPMS transmembrane" evidence="7">
    <location>
        <begin position="18"/>
        <end position="133"/>
    </location>
</feature>
<evidence type="ECO:0000256" key="4">
    <source>
        <dbReference type="ARBA" id="ARBA00022989"/>
    </source>
</evidence>
<feature type="transmembrane region" description="Helical" evidence="6">
    <location>
        <begin position="15"/>
        <end position="36"/>
    </location>
</feature>
<evidence type="ECO:0000256" key="2">
    <source>
        <dbReference type="ARBA" id="ARBA00009399"/>
    </source>
</evidence>
<accession>A0ABV5WXJ3</accession>
<dbReference type="InterPro" id="IPR007267">
    <property type="entry name" value="GtrA_DPMS_TM"/>
</dbReference>
<feature type="transmembrane region" description="Helical" evidence="6">
    <location>
        <begin position="42"/>
        <end position="60"/>
    </location>
</feature>
<evidence type="ECO:0000259" key="7">
    <source>
        <dbReference type="Pfam" id="PF04138"/>
    </source>
</evidence>
<dbReference type="Proteomes" id="UP001589691">
    <property type="component" value="Unassembled WGS sequence"/>
</dbReference>
<evidence type="ECO:0000256" key="6">
    <source>
        <dbReference type="SAM" id="Phobius"/>
    </source>
</evidence>
<keyword evidence="5 6" id="KW-0472">Membrane</keyword>
<evidence type="ECO:0000313" key="8">
    <source>
        <dbReference type="EMBL" id="MFB9770413.1"/>
    </source>
</evidence>
<keyword evidence="3 6" id="KW-0812">Transmembrane</keyword>
<reference evidence="8 9" key="1">
    <citation type="submission" date="2024-09" db="EMBL/GenBank/DDBJ databases">
        <authorList>
            <person name="Sun Q."/>
            <person name="Mori K."/>
        </authorList>
    </citation>
    <scope>NUCLEOTIDE SEQUENCE [LARGE SCALE GENOMIC DNA]</scope>
    <source>
        <strain evidence="8 9">TBRC 4576</strain>
    </source>
</reference>
<name>A0ABV5WXJ3_9LACO</name>
<keyword evidence="9" id="KW-1185">Reference proteome</keyword>
<proteinExistence type="inferred from homology"/>
<organism evidence="8 9">
    <name type="scientific">Lactiplantibacillus modestisalitolerans</name>
    <dbReference type="NCBI Taxonomy" id="1457219"/>
    <lineage>
        <taxon>Bacteria</taxon>
        <taxon>Bacillati</taxon>
        <taxon>Bacillota</taxon>
        <taxon>Bacilli</taxon>
        <taxon>Lactobacillales</taxon>
        <taxon>Lactobacillaceae</taxon>
        <taxon>Lactiplantibacillus</taxon>
    </lineage>
</organism>
<comment type="caution">
    <text evidence="8">The sequence shown here is derived from an EMBL/GenBank/DDBJ whole genome shotgun (WGS) entry which is preliminary data.</text>
</comment>
<dbReference type="InterPro" id="IPR051401">
    <property type="entry name" value="GtrA_CellWall_Glycosyl"/>
</dbReference>
<sequence>MVQLIKQLWRRYQSVLAYLIFGGLTTLVNLVVFWLFNFIWPYWLANTIAWFLSVLFAYITNKLWVFDSKTPTTKAVFHEMVSFFGFRLLSFFVDQGIMIVGISVLHGNDLIVKIIDQVIIVVMNWFFSKLFIFKNRAS</sequence>
<evidence type="ECO:0000313" key="9">
    <source>
        <dbReference type="Proteomes" id="UP001589691"/>
    </source>
</evidence>